<keyword evidence="1" id="KW-1133">Transmembrane helix</keyword>
<dbReference type="OrthoDB" id="5297034at2"/>
<dbReference type="InterPro" id="IPR052959">
    <property type="entry name" value="Inner_membrane_assoc"/>
</dbReference>
<evidence type="ECO:0000256" key="1">
    <source>
        <dbReference type="SAM" id="Phobius"/>
    </source>
</evidence>
<dbReference type="AlphaFoldDB" id="A0A6I3SVN5"/>
<reference evidence="3 4" key="3">
    <citation type="submission" date="2019-11" db="EMBL/GenBank/DDBJ databases">
        <title>Type strains purchased from KCTC, JCM and DSMZ.</title>
        <authorList>
            <person name="Lu H."/>
        </authorList>
    </citation>
    <scope>NUCLEOTIDE SEQUENCE [LARGE SCALE GENOMIC DNA]</scope>
    <source>
        <strain evidence="3 4">KCTC 52429</strain>
    </source>
</reference>
<gene>
    <name evidence="2" type="ORF">GCM10011572_38290</name>
    <name evidence="3" type="ORF">GM672_10965</name>
</gene>
<dbReference type="Proteomes" id="UP000430634">
    <property type="component" value="Unassembled WGS sequence"/>
</dbReference>
<evidence type="ECO:0000313" key="2">
    <source>
        <dbReference type="EMBL" id="GGC13264.1"/>
    </source>
</evidence>
<feature type="transmembrane region" description="Helical" evidence="1">
    <location>
        <begin position="63"/>
        <end position="82"/>
    </location>
</feature>
<reference evidence="5" key="2">
    <citation type="journal article" date="2019" name="Int. J. Syst. Evol. Microbiol.">
        <title>The Global Catalogue of Microorganisms (GCM) 10K type strain sequencing project: providing services to taxonomists for standard genome sequencing and annotation.</title>
        <authorList>
            <consortium name="The Broad Institute Genomics Platform"/>
            <consortium name="The Broad Institute Genome Sequencing Center for Infectious Disease"/>
            <person name="Wu L."/>
            <person name="Ma J."/>
        </authorList>
    </citation>
    <scope>NUCLEOTIDE SEQUENCE [LARGE SCALE GENOMIC DNA]</scope>
    <source>
        <strain evidence="5">CGMCC 1.15931</strain>
    </source>
</reference>
<keyword evidence="1" id="KW-0472">Membrane</keyword>
<dbReference type="Proteomes" id="UP000622638">
    <property type="component" value="Unassembled WGS sequence"/>
</dbReference>
<dbReference type="GO" id="GO:0005886">
    <property type="term" value="C:plasma membrane"/>
    <property type="evidence" value="ECO:0007669"/>
    <property type="project" value="TreeGrafter"/>
</dbReference>
<comment type="caution">
    <text evidence="3">The sequence shown here is derived from an EMBL/GenBank/DDBJ whole genome shotgun (WGS) entry which is preliminary data.</text>
</comment>
<reference evidence="2" key="1">
    <citation type="journal article" date="2014" name="Int. J. Syst. Evol. Microbiol.">
        <title>Complete genome of a new Firmicutes species belonging to the dominant human colonic microbiota ('Ruminococcus bicirculans') reveals two chromosomes and a selective capacity to utilize plant glucans.</title>
        <authorList>
            <consortium name="NISC Comparative Sequencing Program"/>
            <person name="Wegmann U."/>
            <person name="Louis P."/>
            <person name="Goesmann A."/>
            <person name="Henrissat B."/>
            <person name="Duncan S.H."/>
            <person name="Flint H.J."/>
        </authorList>
    </citation>
    <scope>NUCLEOTIDE SEQUENCE</scope>
    <source>
        <strain evidence="2">CGMCC 1.15931</strain>
    </source>
</reference>
<reference evidence="2" key="4">
    <citation type="submission" date="2024-05" db="EMBL/GenBank/DDBJ databases">
        <authorList>
            <person name="Sun Q."/>
            <person name="Zhou Y."/>
        </authorList>
    </citation>
    <scope>NUCLEOTIDE SEQUENCE</scope>
    <source>
        <strain evidence="2">CGMCC 1.15931</strain>
    </source>
</reference>
<evidence type="ECO:0000313" key="5">
    <source>
        <dbReference type="Proteomes" id="UP000622638"/>
    </source>
</evidence>
<dbReference type="EMBL" id="WNKZ01000025">
    <property type="protein sequence ID" value="MTV53253.1"/>
    <property type="molecule type" value="Genomic_DNA"/>
</dbReference>
<dbReference type="RefSeq" id="WP_155470571.1">
    <property type="nucleotide sequence ID" value="NZ_BMKG01000017.1"/>
</dbReference>
<dbReference type="EMBL" id="BMKG01000017">
    <property type="protein sequence ID" value="GGC13264.1"/>
    <property type="molecule type" value="Genomic_DNA"/>
</dbReference>
<evidence type="ECO:0000313" key="3">
    <source>
        <dbReference type="EMBL" id="MTV53253.1"/>
    </source>
</evidence>
<proteinExistence type="predicted"/>
<dbReference type="InterPro" id="IPR007436">
    <property type="entry name" value="DUF485"/>
</dbReference>
<dbReference type="PANTHER" id="PTHR38598">
    <property type="entry name" value="INNER MEMBRANE PROTEIN YJCH"/>
    <property type="match status" value="1"/>
</dbReference>
<accession>A0A6I3SVN5</accession>
<name>A0A6I3SVN5_9BURK</name>
<keyword evidence="5" id="KW-1185">Reference proteome</keyword>
<dbReference type="PANTHER" id="PTHR38598:SF1">
    <property type="entry name" value="INNER MEMBRANE PROTEIN YJCH"/>
    <property type="match status" value="1"/>
</dbReference>
<protein>
    <submittedName>
        <fullName evidence="3">DUF485 domain-containing protein</fullName>
    </submittedName>
    <submittedName>
        <fullName evidence="2">Membrane protein</fullName>
    </submittedName>
</protein>
<feature type="transmembrane region" description="Helical" evidence="1">
    <location>
        <begin position="25"/>
        <end position="43"/>
    </location>
</feature>
<sequence length="122" mass="13373">MEQDVLQRVKNDPNYQKLVKTRSRYGWKLTWAVMIAYYGFTALNAFDKEFMAAKIGDGVMSRGVPLGLAVILFTVAVTAIYVRRANREFDALTEAIHANAAFAPSSQAAAAASAARAEEVRA</sequence>
<organism evidence="3 4">
    <name type="scientific">Pseudoduganella buxea</name>
    <dbReference type="NCBI Taxonomy" id="1949069"/>
    <lineage>
        <taxon>Bacteria</taxon>
        <taxon>Pseudomonadati</taxon>
        <taxon>Pseudomonadota</taxon>
        <taxon>Betaproteobacteria</taxon>
        <taxon>Burkholderiales</taxon>
        <taxon>Oxalobacteraceae</taxon>
        <taxon>Telluria group</taxon>
        <taxon>Pseudoduganella</taxon>
    </lineage>
</organism>
<keyword evidence="1" id="KW-0812">Transmembrane</keyword>
<evidence type="ECO:0000313" key="4">
    <source>
        <dbReference type="Proteomes" id="UP000430634"/>
    </source>
</evidence>
<dbReference type="Pfam" id="PF04341">
    <property type="entry name" value="DUF485"/>
    <property type="match status" value="1"/>
</dbReference>